<dbReference type="InterPro" id="IPR035810">
    <property type="entry name" value="PEBP_euk"/>
</dbReference>
<dbReference type="InterPro" id="IPR001858">
    <property type="entry name" value="Phosphatidylethanolamine-bd_CS"/>
</dbReference>
<dbReference type="InterPro" id="IPR008914">
    <property type="entry name" value="PEBP"/>
</dbReference>
<proteinExistence type="inferred from homology"/>
<evidence type="ECO:0000256" key="1">
    <source>
        <dbReference type="ARBA" id="ARBA00007091"/>
    </source>
</evidence>
<dbReference type="CDD" id="cd00866">
    <property type="entry name" value="PEBP_euk"/>
    <property type="match status" value="1"/>
</dbReference>
<dbReference type="SUPFAM" id="SSF49777">
    <property type="entry name" value="PEBP-like"/>
    <property type="match status" value="1"/>
</dbReference>
<organism evidence="2 3">
    <name type="scientific">[Candida] anglica</name>
    <dbReference type="NCBI Taxonomy" id="148631"/>
    <lineage>
        <taxon>Eukaryota</taxon>
        <taxon>Fungi</taxon>
        <taxon>Dikarya</taxon>
        <taxon>Ascomycota</taxon>
        <taxon>Saccharomycotina</taxon>
        <taxon>Pichiomycetes</taxon>
        <taxon>Debaryomycetaceae</taxon>
        <taxon>Kurtzmaniella</taxon>
    </lineage>
</organism>
<dbReference type="EMBL" id="OZ004254">
    <property type="protein sequence ID" value="CAK7897817.1"/>
    <property type="molecule type" value="Genomic_DNA"/>
</dbReference>
<accession>A0ABP0E8A4</accession>
<keyword evidence="3" id="KW-1185">Reference proteome</keyword>
<dbReference type="PROSITE" id="PS01220">
    <property type="entry name" value="PBP"/>
    <property type="match status" value="1"/>
</dbReference>
<evidence type="ECO:0000313" key="3">
    <source>
        <dbReference type="Proteomes" id="UP001497600"/>
    </source>
</evidence>
<dbReference type="PANTHER" id="PTHR11362:SF148">
    <property type="entry name" value="CARBOXYPEPTIDASE Y INHIBITOR"/>
    <property type="match status" value="1"/>
</dbReference>
<dbReference type="PANTHER" id="PTHR11362">
    <property type="entry name" value="PHOSPHATIDYLETHANOLAMINE-BINDING PROTEIN"/>
    <property type="match status" value="1"/>
</dbReference>
<reference evidence="2 3" key="1">
    <citation type="submission" date="2024-01" db="EMBL/GenBank/DDBJ databases">
        <authorList>
            <consortium name="Genoscope - CEA"/>
            <person name="William W."/>
        </authorList>
    </citation>
    <scope>NUCLEOTIDE SEQUENCE [LARGE SCALE GENOMIC DNA]</scope>
    <source>
        <strain evidence="2 3">29B2s-10</strain>
    </source>
</reference>
<dbReference type="Proteomes" id="UP001497600">
    <property type="component" value="Chromosome B"/>
</dbReference>
<dbReference type="Pfam" id="PF01161">
    <property type="entry name" value="PBP"/>
    <property type="match status" value="1"/>
</dbReference>
<name>A0ABP0E8A4_9ASCO</name>
<dbReference type="Gene3D" id="3.90.280.10">
    <property type="entry name" value="PEBP-like"/>
    <property type="match status" value="1"/>
</dbReference>
<gene>
    <name evidence="2" type="primary">TFS1</name>
    <name evidence="2" type="ORF">CAAN4_B11540</name>
</gene>
<sequence length="268" mass="30374">MFRYSKTGSHGLLRSFCREQLHHIPITPFLTKKSFSLYTKSISTITPYKRTIFNTHKMNLMTISQSLDEAYTKHKVIPDVVDKFDTQGLLTIEYGESKQVALGNTLKVDETQERPQIQFTLNSPGSEKELSISSEDKFALVLTDPDAPSNKDHKWSEYAHWIITDLRLNADSEESAESLSTVLDYSKGKEILPYVGPAPPASTGKHRYVFLLFKQDPSVNYEAPPDRPNWGTGVPGSGFRDWIKKVGGKSELFGINFFYAQNVKQDEE</sequence>
<evidence type="ECO:0000313" key="2">
    <source>
        <dbReference type="EMBL" id="CAK7897817.1"/>
    </source>
</evidence>
<protein>
    <submittedName>
        <fullName evidence="2">Carboxypeptidase Y inhibitor</fullName>
    </submittedName>
</protein>
<dbReference type="InterPro" id="IPR036610">
    <property type="entry name" value="PEBP-like_sf"/>
</dbReference>
<comment type="similarity">
    <text evidence="1">Belongs to the phosphatidylethanolamine-binding protein family.</text>
</comment>